<evidence type="ECO:0000313" key="3">
    <source>
        <dbReference type="Proteomes" id="UP000494163"/>
    </source>
</evidence>
<name>A0A0M4ELF6_DROBS</name>
<dbReference type="STRING" id="30019.A0A0M4ELF6"/>
<dbReference type="SMR" id="A0A0M4ELF6"/>
<dbReference type="AlphaFoldDB" id="A0A0M4ELF6"/>
<evidence type="ECO:0000313" key="2">
    <source>
        <dbReference type="EMBL" id="ALC45176.1"/>
    </source>
</evidence>
<organism evidence="2 3">
    <name type="scientific">Drosophila busckii</name>
    <name type="common">Fruit fly</name>
    <dbReference type="NCBI Taxonomy" id="30019"/>
    <lineage>
        <taxon>Eukaryota</taxon>
        <taxon>Metazoa</taxon>
        <taxon>Ecdysozoa</taxon>
        <taxon>Arthropoda</taxon>
        <taxon>Hexapoda</taxon>
        <taxon>Insecta</taxon>
        <taxon>Pterygota</taxon>
        <taxon>Neoptera</taxon>
        <taxon>Endopterygota</taxon>
        <taxon>Diptera</taxon>
        <taxon>Brachycera</taxon>
        <taxon>Muscomorpha</taxon>
        <taxon>Ephydroidea</taxon>
        <taxon>Drosophilidae</taxon>
        <taxon>Drosophila</taxon>
    </lineage>
</organism>
<protein>
    <submittedName>
        <fullName evidence="2">CG10589</fullName>
    </submittedName>
</protein>
<dbReference type="OMA" id="EKDACPR"/>
<reference evidence="2 3" key="1">
    <citation type="submission" date="2015-08" db="EMBL/GenBank/DDBJ databases">
        <title>Ancestral chromatin configuration constrains chromatin evolution on differentiating sex chromosomes in Drosophila.</title>
        <authorList>
            <person name="Zhou Q."/>
            <person name="Bachtrog D."/>
        </authorList>
    </citation>
    <scope>NUCLEOTIDE SEQUENCE [LARGE SCALE GENOMIC DNA]</scope>
    <source>
        <tissue evidence="2">Whole larvae</tissue>
    </source>
</reference>
<accession>A0A0M4ELF6</accession>
<keyword evidence="3" id="KW-1185">Reference proteome</keyword>
<sequence length="379" mass="43146">MELTLEQLARIALGVPEMSHVNVAVLHSLLNALLQKLDCAQQVVTIGGFECQCLQRILERAKISPLPFGVERIEPISNELSKIAALEQRCASLERKLECHFQHIRKSNKIKNKQYNTSELDKYASPCEDLCTVCDEHNKIACDLLNNADFLQKLLRCIASPILDKMDEMTRKLERFYETLKDFLRQTEALFQRLELVKHCVIEIEGLRHLVQEYNLTFIGTMEELQDMLDSKLDKVHMPALKKYIRDRFDDIEQRLLLIEEMESCPRAAGFINEGIRCISCGNTRVGVDVGAQSMSLMPDAPAKLLANQPPLNLNAPPNCQKTVICRSLEKEPTLMLRVHNLDLTVLEQRLTRTNVGKVCKLPEANDTIYGIRNSIYSG</sequence>
<gene>
    <name evidence="2" type="ORF">Dbus_chr3Lg2342</name>
</gene>
<dbReference type="EMBL" id="CP012525">
    <property type="protein sequence ID" value="ALC45176.1"/>
    <property type="molecule type" value="Genomic_DNA"/>
</dbReference>
<feature type="coiled-coil region" evidence="1">
    <location>
        <begin position="76"/>
        <end position="103"/>
    </location>
</feature>
<evidence type="ECO:0000256" key="1">
    <source>
        <dbReference type="SAM" id="Coils"/>
    </source>
</evidence>
<keyword evidence="1" id="KW-0175">Coiled coil</keyword>
<dbReference type="OrthoDB" id="5981048at2759"/>
<proteinExistence type="predicted"/>
<dbReference type="Proteomes" id="UP000494163">
    <property type="component" value="Chromosome 3L"/>
</dbReference>